<organism evidence="1 2">
    <name type="scientific">Shewanella benthica</name>
    <dbReference type="NCBI Taxonomy" id="43661"/>
    <lineage>
        <taxon>Bacteria</taxon>
        <taxon>Pseudomonadati</taxon>
        <taxon>Pseudomonadota</taxon>
        <taxon>Gammaproteobacteria</taxon>
        <taxon>Alteromonadales</taxon>
        <taxon>Shewanellaceae</taxon>
        <taxon>Shewanella</taxon>
    </lineage>
</organism>
<evidence type="ECO:0000313" key="1">
    <source>
        <dbReference type="EMBL" id="SQH77307.1"/>
    </source>
</evidence>
<reference evidence="2" key="1">
    <citation type="submission" date="2018-06" db="EMBL/GenBank/DDBJ databases">
        <authorList>
            <person name="Cea G.-C."/>
            <person name="William W."/>
        </authorList>
    </citation>
    <scope>NUCLEOTIDE SEQUENCE [LARGE SCALE GENOMIC DNA]</scope>
    <source>
        <strain evidence="2">DB21MT-2</strain>
    </source>
</reference>
<dbReference type="AlphaFoldDB" id="A0A330MBW7"/>
<dbReference type="KEGG" id="sbk:SHEWBE_3344"/>
<dbReference type="EMBL" id="LS483452">
    <property type="protein sequence ID" value="SQH77307.1"/>
    <property type="molecule type" value="Genomic_DNA"/>
</dbReference>
<protein>
    <submittedName>
        <fullName evidence="1">Uncharacterized protein</fullName>
    </submittedName>
</protein>
<proteinExistence type="predicted"/>
<name>A0A330MBW7_9GAMM</name>
<dbReference type="RefSeq" id="WP_269461387.1">
    <property type="nucleotide sequence ID" value="NZ_LS483452.1"/>
</dbReference>
<dbReference type="Proteomes" id="UP000250123">
    <property type="component" value="Chromosome SHEWBE"/>
</dbReference>
<gene>
    <name evidence="1" type="ORF">SHEWBE_3344</name>
</gene>
<accession>A0A330MBW7</accession>
<evidence type="ECO:0000313" key="2">
    <source>
        <dbReference type="Proteomes" id="UP000250123"/>
    </source>
</evidence>
<sequence>MADGQTLVGDNMLVSGNVSFDPIASDTYKVTGELNKYSSSV</sequence>